<protein>
    <submittedName>
        <fullName evidence="1">Short-chain dehydrogenase</fullName>
    </submittedName>
</protein>
<evidence type="ECO:0000313" key="2">
    <source>
        <dbReference type="Proteomes" id="UP000053095"/>
    </source>
</evidence>
<accession>A0A6V8H4Z7</accession>
<gene>
    <name evidence="1" type="ORF">TCE0_017f03608</name>
</gene>
<dbReference type="EMBL" id="DF933813">
    <property type="protein sequence ID" value="GAM35342.1"/>
    <property type="molecule type" value="Genomic_DNA"/>
</dbReference>
<reference evidence="2" key="1">
    <citation type="journal article" date="2015" name="Genome Announc.">
        <title>Draft genome sequence of Talaromyces cellulolyticus strain Y-94, a source of lignocellulosic biomass-degrading enzymes.</title>
        <authorList>
            <person name="Fujii T."/>
            <person name="Koike H."/>
            <person name="Sawayama S."/>
            <person name="Yano S."/>
            <person name="Inoue H."/>
        </authorList>
    </citation>
    <scope>NUCLEOTIDE SEQUENCE [LARGE SCALE GENOMIC DNA]</scope>
    <source>
        <strain evidence="2">Y-94</strain>
    </source>
</reference>
<name>A0A6V8H4Z7_TALPI</name>
<evidence type="ECO:0000313" key="1">
    <source>
        <dbReference type="EMBL" id="GAM35342.1"/>
    </source>
</evidence>
<sequence length="126" mass="13741">MDRYNVSKLLDLLWLRELSTKVGGDIIVNGVNPGLCASALHRSHSGVSSFNKVFAWSAEEGGHCLADAATRYEQDQGAYISEQVIKKPSNFVLSAEGQETQKRLFQETLSVLSDALSGVDLKTLVN</sequence>
<dbReference type="AlphaFoldDB" id="A0A6V8H4Z7"/>
<organism evidence="1 2">
    <name type="scientific">Talaromyces pinophilus</name>
    <name type="common">Penicillium pinophilum</name>
    <dbReference type="NCBI Taxonomy" id="128442"/>
    <lineage>
        <taxon>Eukaryota</taxon>
        <taxon>Fungi</taxon>
        <taxon>Dikarya</taxon>
        <taxon>Ascomycota</taxon>
        <taxon>Pezizomycotina</taxon>
        <taxon>Eurotiomycetes</taxon>
        <taxon>Eurotiomycetidae</taxon>
        <taxon>Eurotiales</taxon>
        <taxon>Trichocomaceae</taxon>
        <taxon>Talaromyces</taxon>
        <taxon>Talaromyces sect. Talaromyces</taxon>
    </lineage>
</organism>
<dbReference type="Proteomes" id="UP000053095">
    <property type="component" value="Unassembled WGS sequence"/>
</dbReference>
<keyword evidence="2" id="KW-1185">Reference proteome</keyword>
<dbReference type="Gene3D" id="3.40.50.720">
    <property type="entry name" value="NAD(P)-binding Rossmann-like Domain"/>
    <property type="match status" value="1"/>
</dbReference>
<proteinExistence type="predicted"/>
<comment type="caution">
    <text evidence="1">The sequence shown here is derived from an EMBL/GenBank/DDBJ whole genome shotgun (WGS) entry which is preliminary data.</text>
</comment>